<feature type="transmembrane region" description="Helical" evidence="8">
    <location>
        <begin position="249"/>
        <end position="278"/>
    </location>
</feature>
<dbReference type="Pfam" id="PF01594">
    <property type="entry name" value="AI-2E_transport"/>
    <property type="match status" value="1"/>
</dbReference>
<comment type="similarity">
    <text evidence="2">Belongs to the autoinducer-2 exporter (AI-2E) (TC 2.A.86) family.</text>
</comment>
<dbReference type="EMBL" id="JACXSS010000001">
    <property type="protein sequence ID" value="MBD9355687.1"/>
    <property type="molecule type" value="Genomic_DNA"/>
</dbReference>
<name>A0ABR9D1A0_9GAMM</name>
<evidence type="ECO:0000256" key="8">
    <source>
        <dbReference type="SAM" id="Phobius"/>
    </source>
</evidence>
<evidence type="ECO:0000256" key="2">
    <source>
        <dbReference type="ARBA" id="ARBA00009773"/>
    </source>
</evidence>
<dbReference type="Proteomes" id="UP000652176">
    <property type="component" value="Unassembled WGS sequence"/>
</dbReference>
<dbReference type="InterPro" id="IPR002549">
    <property type="entry name" value="AI-2E-like"/>
</dbReference>
<evidence type="ECO:0000313" key="10">
    <source>
        <dbReference type="Proteomes" id="UP000652176"/>
    </source>
</evidence>
<accession>A0ABR9D1A0</accession>
<evidence type="ECO:0000256" key="5">
    <source>
        <dbReference type="ARBA" id="ARBA00022692"/>
    </source>
</evidence>
<proteinExistence type="inferred from homology"/>
<evidence type="ECO:0000256" key="1">
    <source>
        <dbReference type="ARBA" id="ARBA00004651"/>
    </source>
</evidence>
<evidence type="ECO:0000256" key="6">
    <source>
        <dbReference type="ARBA" id="ARBA00022989"/>
    </source>
</evidence>
<evidence type="ECO:0000256" key="7">
    <source>
        <dbReference type="ARBA" id="ARBA00023136"/>
    </source>
</evidence>
<protein>
    <submittedName>
        <fullName evidence="9">AI-2E family transporter</fullName>
    </submittedName>
</protein>
<organism evidence="9 10">
    <name type="scientific">Methylomonas albis</name>
    <dbReference type="NCBI Taxonomy" id="1854563"/>
    <lineage>
        <taxon>Bacteria</taxon>
        <taxon>Pseudomonadati</taxon>
        <taxon>Pseudomonadota</taxon>
        <taxon>Gammaproteobacteria</taxon>
        <taxon>Methylococcales</taxon>
        <taxon>Methylococcaceae</taxon>
        <taxon>Methylomonas</taxon>
    </lineage>
</organism>
<feature type="transmembrane region" description="Helical" evidence="8">
    <location>
        <begin position="164"/>
        <end position="185"/>
    </location>
</feature>
<gene>
    <name evidence="9" type="ORF">IE877_07305</name>
</gene>
<keyword evidence="4" id="KW-1003">Cell membrane</keyword>
<keyword evidence="10" id="KW-1185">Reference proteome</keyword>
<feature type="transmembrane region" description="Helical" evidence="8">
    <location>
        <begin position="20"/>
        <end position="40"/>
    </location>
</feature>
<feature type="transmembrane region" description="Helical" evidence="8">
    <location>
        <begin position="317"/>
        <end position="342"/>
    </location>
</feature>
<evidence type="ECO:0000313" key="9">
    <source>
        <dbReference type="EMBL" id="MBD9355687.1"/>
    </source>
</evidence>
<sequence>MNQQTDFSGSDFIRNFFQRFLPNSQVVSLAIVLLGGFLLIYGLLDLLMPVFVAIVLAYLLEGLVVKAEQRQMGRLISVHLVFFAFMAVLGFVLFVLVPMVSEQTVQLVQHIPEIVSRAQLEIMRFPERHPELISDARVREIMYSIQKDLLKYGQDLISGSAQSFVGLVAVIVYLFLVPLMVFFFLKDKQVLLGWFVQFLPKDTSLSLRVWHEVDRQIANYVRGKFLEVFILWAISFTVFWWLGLNYAMLLAVLMGLSVVIPYVGATLVTFPVLAVAYVQWGVGGGDQFMYVFIAYSVIQALDGVILVPLLFSEAVNLHPIAIIVAILFFGGLWGFWGVFFAIPLATLVKAVLTAWPKLDIERISA</sequence>
<comment type="subcellular location">
    <subcellularLocation>
        <location evidence="1">Cell membrane</location>
        <topology evidence="1">Multi-pass membrane protein</topology>
    </subcellularLocation>
</comment>
<evidence type="ECO:0000256" key="3">
    <source>
        <dbReference type="ARBA" id="ARBA00022448"/>
    </source>
</evidence>
<evidence type="ECO:0000256" key="4">
    <source>
        <dbReference type="ARBA" id="ARBA00022475"/>
    </source>
</evidence>
<feature type="transmembrane region" description="Helical" evidence="8">
    <location>
        <begin position="225"/>
        <end position="243"/>
    </location>
</feature>
<keyword evidence="3" id="KW-0813">Transport</keyword>
<feature type="transmembrane region" description="Helical" evidence="8">
    <location>
        <begin position="76"/>
        <end position="97"/>
    </location>
</feature>
<dbReference type="RefSeq" id="WP_192374036.1">
    <property type="nucleotide sequence ID" value="NZ_CAJHIV010000001.1"/>
</dbReference>
<dbReference type="PANTHER" id="PTHR21716:SF53">
    <property type="entry name" value="PERMEASE PERM-RELATED"/>
    <property type="match status" value="1"/>
</dbReference>
<keyword evidence="7 8" id="KW-0472">Membrane</keyword>
<feature type="transmembrane region" description="Helical" evidence="8">
    <location>
        <begin position="46"/>
        <end position="64"/>
    </location>
</feature>
<comment type="caution">
    <text evidence="9">The sequence shown here is derived from an EMBL/GenBank/DDBJ whole genome shotgun (WGS) entry which is preliminary data.</text>
</comment>
<dbReference type="PANTHER" id="PTHR21716">
    <property type="entry name" value="TRANSMEMBRANE PROTEIN"/>
    <property type="match status" value="1"/>
</dbReference>
<keyword evidence="5 8" id="KW-0812">Transmembrane</keyword>
<keyword evidence="6 8" id="KW-1133">Transmembrane helix</keyword>
<reference evidence="9 10" key="1">
    <citation type="submission" date="2020-09" db="EMBL/GenBank/DDBJ databases">
        <title>Methylomonas albis sp. nov. and Methylomonas fluvii sp. nov.: Two cold-adapted methanotrophs from the River Elbe and an amended description of Methylovulum psychrotolerans strain Eb1.</title>
        <authorList>
            <person name="Bussmann I.K."/>
            <person name="Klings K.-W."/>
            <person name="Warnstedt J."/>
            <person name="Hoppert M."/>
            <person name="Saborowski A."/>
            <person name="Horn F."/>
            <person name="Liebner S."/>
        </authorList>
    </citation>
    <scope>NUCLEOTIDE SEQUENCE [LARGE SCALE GENOMIC DNA]</scope>
    <source>
        <strain evidence="9 10">EbA</strain>
    </source>
</reference>
<feature type="transmembrane region" description="Helical" evidence="8">
    <location>
        <begin position="290"/>
        <end position="311"/>
    </location>
</feature>